<dbReference type="InterPro" id="IPR058031">
    <property type="entry name" value="AAA_lid_NorR"/>
</dbReference>
<dbReference type="Gene3D" id="3.30.450.20">
    <property type="entry name" value="PAS domain"/>
    <property type="match status" value="1"/>
</dbReference>
<keyword evidence="5" id="KW-0804">Transcription</keyword>
<dbReference type="CDD" id="cd00009">
    <property type="entry name" value="AAA"/>
    <property type="match status" value="1"/>
</dbReference>
<dbReference type="SMART" id="SM00091">
    <property type="entry name" value="PAS"/>
    <property type="match status" value="1"/>
</dbReference>
<organism evidence="10 11">
    <name type="scientific">Candidatus Allocopromorpha excrementigallinarum</name>
    <dbReference type="NCBI Taxonomy" id="2840742"/>
    <lineage>
        <taxon>Bacteria</taxon>
        <taxon>Bacillati</taxon>
        <taxon>Bacillota</taxon>
        <taxon>Clostridia</taxon>
        <taxon>Eubacteriales</taxon>
        <taxon>Eubacteriaceae</taxon>
        <taxon>Eubacteriaceae incertae sedis</taxon>
        <taxon>Candidatus Allocopromorpha</taxon>
    </lineage>
</organism>
<dbReference type="InterPro" id="IPR002078">
    <property type="entry name" value="Sigma_54_int"/>
</dbReference>
<dbReference type="FunFam" id="3.40.50.300:FF:000006">
    <property type="entry name" value="DNA-binding transcriptional regulator NtrC"/>
    <property type="match status" value="1"/>
</dbReference>
<dbReference type="PROSITE" id="PS50045">
    <property type="entry name" value="SIGMA54_INTERACT_4"/>
    <property type="match status" value="1"/>
</dbReference>
<evidence type="ECO:0000259" key="8">
    <source>
        <dbReference type="PROSITE" id="PS50045"/>
    </source>
</evidence>
<dbReference type="InterPro" id="IPR035965">
    <property type="entry name" value="PAS-like_dom_sf"/>
</dbReference>
<dbReference type="Pfam" id="PF00158">
    <property type="entry name" value="Sigma54_activat"/>
    <property type="match status" value="1"/>
</dbReference>
<evidence type="ECO:0000259" key="9">
    <source>
        <dbReference type="PROSITE" id="PS50112"/>
    </source>
</evidence>
<dbReference type="SUPFAM" id="SSF55785">
    <property type="entry name" value="PYP-like sensor domain (PAS domain)"/>
    <property type="match status" value="1"/>
</dbReference>
<gene>
    <name evidence="10" type="ORF">IAC50_07970</name>
</gene>
<evidence type="ECO:0000256" key="3">
    <source>
        <dbReference type="ARBA" id="ARBA00022840"/>
    </source>
</evidence>
<dbReference type="GO" id="GO:0005524">
    <property type="term" value="F:ATP binding"/>
    <property type="evidence" value="ECO:0007669"/>
    <property type="project" value="UniProtKB-KW"/>
</dbReference>
<feature type="domain" description="PAS" evidence="9">
    <location>
        <begin position="127"/>
        <end position="162"/>
    </location>
</feature>
<dbReference type="InterPro" id="IPR003593">
    <property type="entry name" value="AAA+_ATPase"/>
</dbReference>
<dbReference type="InterPro" id="IPR009057">
    <property type="entry name" value="Homeodomain-like_sf"/>
</dbReference>
<dbReference type="PROSITE" id="PS00675">
    <property type="entry name" value="SIGMA54_INTERACT_1"/>
    <property type="match status" value="1"/>
</dbReference>
<dbReference type="PROSITE" id="PS00688">
    <property type="entry name" value="SIGMA54_INTERACT_3"/>
    <property type="match status" value="1"/>
</dbReference>
<dbReference type="Proteomes" id="UP000824090">
    <property type="component" value="Unassembled WGS sequence"/>
</dbReference>
<evidence type="ECO:0000256" key="7">
    <source>
        <dbReference type="SAM" id="MobiDB-lite"/>
    </source>
</evidence>
<evidence type="ECO:0000313" key="11">
    <source>
        <dbReference type="Proteomes" id="UP000824090"/>
    </source>
</evidence>
<evidence type="ECO:0000256" key="4">
    <source>
        <dbReference type="ARBA" id="ARBA00023015"/>
    </source>
</evidence>
<reference evidence="10" key="1">
    <citation type="submission" date="2020-10" db="EMBL/GenBank/DDBJ databases">
        <authorList>
            <person name="Gilroy R."/>
        </authorList>
    </citation>
    <scope>NUCLEOTIDE SEQUENCE</scope>
    <source>
        <strain evidence="10">ChiHcec3-6078</strain>
    </source>
</reference>
<dbReference type="CDD" id="cd00130">
    <property type="entry name" value="PAS"/>
    <property type="match status" value="1"/>
</dbReference>
<evidence type="ECO:0000256" key="5">
    <source>
        <dbReference type="ARBA" id="ARBA00023163"/>
    </source>
</evidence>
<dbReference type="PROSITE" id="PS50112">
    <property type="entry name" value="PAS"/>
    <property type="match status" value="1"/>
</dbReference>
<dbReference type="InterPro" id="IPR025662">
    <property type="entry name" value="Sigma_54_int_dom_ATP-bd_1"/>
</dbReference>
<dbReference type="Pfam" id="PF18024">
    <property type="entry name" value="HTH_50"/>
    <property type="match status" value="1"/>
</dbReference>
<dbReference type="EMBL" id="DVMP01000148">
    <property type="protein sequence ID" value="HIU26410.1"/>
    <property type="molecule type" value="Genomic_DNA"/>
</dbReference>
<dbReference type="PANTHER" id="PTHR32071">
    <property type="entry name" value="TRANSCRIPTIONAL REGULATORY PROTEIN"/>
    <property type="match status" value="1"/>
</dbReference>
<reference evidence="10" key="2">
    <citation type="journal article" date="2021" name="PeerJ">
        <title>Extensive microbial diversity within the chicken gut microbiome revealed by metagenomics and culture.</title>
        <authorList>
            <person name="Gilroy R."/>
            <person name="Ravi A."/>
            <person name="Getino M."/>
            <person name="Pursley I."/>
            <person name="Horton D.L."/>
            <person name="Alikhan N.F."/>
            <person name="Baker D."/>
            <person name="Gharbi K."/>
            <person name="Hall N."/>
            <person name="Watson M."/>
            <person name="Adriaenssens E.M."/>
            <person name="Foster-Nyarko E."/>
            <person name="Jarju S."/>
            <person name="Secka A."/>
            <person name="Antonio M."/>
            <person name="Oren A."/>
            <person name="Chaudhuri R.R."/>
            <person name="La Ragione R."/>
            <person name="Hildebrand F."/>
            <person name="Pallen M.J."/>
        </authorList>
    </citation>
    <scope>NUCLEOTIDE SEQUENCE</scope>
    <source>
        <strain evidence="10">ChiHcec3-6078</strain>
    </source>
</reference>
<dbReference type="SMART" id="SM00382">
    <property type="entry name" value="AAA"/>
    <property type="match status" value="1"/>
</dbReference>
<dbReference type="InterPro" id="IPR000014">
    <property type="entry name" value="PAS"/>
</dbReference>
<feature type="compositionally biased region" description="Basic residues" evidence="7">
    <location>
        <begin position="562"/>
        <end position="571"/>
    </location>
</feature>
<dbReference type="Gene3D" id="1.10.8.60">
    <property type="match status" value="1"/>
</dbReference>
<feature type="region of interest" description="Disordered" evidence="7">
    <location>
        <begin position="546"/>
        <end position="571"/>
    </location>
</feature>
<evidence type="ECO:0000256" key="6">
    <source>
        <dbReference type="ARBA" id="ARBA00029500"/>
    </source>
</evidence>
<evidence type="ECO:0000256" key="1">
    <source>
        <dbReference type="ARBA" id="ARBA00022741"/>
    </source>
</evidence>
<dbReference type="AlphaFoldDB" id="A0A9D1I3U5"/>
<keyword evidence="3" id="KW-0067">ATP-binding</keyword>
<dbReference type="InterPro" id="IPR027417">
    <property type="entry name" value="P-loop_NTPase"/>
</dbReference>
<dbReference type="SUPFAM" id="SSF46689">
    <property type="entry name" value="Homeodomain-like"/>
    <property type="match status" value="1"/>
</dbReference>
<dbReference type="InterPro" id="IPR025944">
    <property type="entry name" value="Sigma_54_int_dom_CS"/>
</dbReference>
<dbReference type="SUPFAM" id="SSF52540">
    <property type="entry name" value="P-loop containing nucleoside triphosphate hydrolases"/>
    <property type="match status" value="1"/>
</dbReference>
<dbReference type="Gene3D" id="3.40.50.300">
    <property type="entry name" value="P-loop containing nucleotide triphosphate hydrolases"/>
    <property type="match status" value="1"/>
</dbReference>
<comment type="caution">
    <text evidence="10">The sequence shown here is derived from an EMBL/GenBank/DDBJ whole genome shotgun (WGS) entry which is preliminary data.</text>
</comment>
<keyword evidence="4" id="KW-0805">Transcription regulation</keyword>
<dbReference type="GO" id="GO:0003677">
    <property type="term" value="F:DNA binding"/>
    <property type="evidence" value="ECO:0007669"/>
    <property type="project" value="UniProtKB-KW"/>
</dbReference>
<dbReference type="GO" id="GO:0006355">
    <property type="term" value="P:regulation of DNA-templated transcription"/>
    <property type="evidence" value="ECO:0007669"/>
    <property type="project" value="InterPro"/>
</dbReference>
<proteinExistence type="predicted"/>
<accession>A0A9D1I3U5</accession>
<feature type="domain" description="Sigma-54 factor interaction" evidence="8">
    <location>
        <begin position="251"/>
        <end position="480"/>
    </location>
</feature>
<evidence type="ECO:0000256" key="2">
    <source>
        <dbReference type="ARBA" id="ARBA00022797"/>
    </source>
</evidence>
<keyword evidence="2" id="KW-0058">Aromatic hydrocarbons catabolism</keyword>
<dbReference type="InterPro" id="IPR030828">
    <property type="entry name" value="HTH_TyrR"/>
</dbReference>
<sequence>MEATEIKNKLSILERAFANDYFIVSDDLKILSIDDSLSRLLFREGADNLLLTPDLLSEDQTSQLLEEGSLTLLREGRVYELLSFPSEEYLLIKVTDKSHESRLARELETARDINSEWRNLFDKYGGDTVWITDARGNTLVVDEKIAMNLGVPKEDFVGRNIIDLEREGFFNPSVGRLVLNSRKIEVALQQTRNGKLFLCVGTPVFHRNGSLSKIVIISKDYSSHISLSEFIADSGCESIAMDELDPVAEDFITANSAMLDCLRLIKLAAKIDVTVLLSGETGVGKSRLARIIHNLSGRAGKPFIEINCGSISPSLIESELFGYESGAFTGASKEGKPGLIEAARGGTVFLDEISELGLSQQVKLLEIMQDRQLTRIGSTRKTKVDVRFIVASNKNLEELVDLGYFRKDLFYRINVMPVHIPPLRQRQSDIPLLTDYFIKQNNKKYKNEKTVTPPAMNALLHYSWPGNIRELEHVIERAHIIAPGRFIGIEDLPSGISGSGRPEKEDGMVVVNKLGSLQDVVEQAEKELISLAMEKYPTSREIAEALGSNPSTISRRMEKYGLKRKGQKDKI</sequence>
<dbReference type="Pfam" id="PF25601">
    <property type="entry name" value="AAA_lid_14"/>
    <property type="match status" value="1"/>
</dbReference>
<name>A0A9D1I3U5_9FIRM</name>
<evidence type="ECO:0000313" key="10">
    <source>
        <dbReference type="EMBL" id="HIU26410.1"/>
    </source>
</evidence>
<protein>
    <recommendedName>
        <fullName evidence="6">HTH-type transcriptional regulatory protein TyrR</fullName>
    </recommendedName>
</protein>
<dbReference type="PANTHER" id="PTHR32071:SF57">
    <property type="entry name" value="C4-DICARBOXYLATE TRANSPORT TRANSCRIPTIONAL REGULATORY PROTEIN DCTD"/>
    <property type="match status" value="1"/>
</dbReference>
<keyword evidence="1" id="KW-0547">Nucleotide-binding</keyword>
<dbReference type="Gene3D" id="1.10.10.60">
    <property type="entry name" value="Homeodomain-like"/>
    <property type="match status" value="1"/>
</dbReference>